<keyword evidence="3" id="KW-0132">Cell division</keyword>
<dbReference type="InterPro" id="IPR013685">
    <property type="entry name" value="POTRA_FtsQ_type"/>
</dbReference>
<keyword evidence="2" id="KW-1003">Cell membrane</keyword>
<evidence type="ECO:0000256" key="5">
    <source>
        <dbReference type="ARBA" id="ARBA00022989"/>
    </source>
</evidence>
<dbReference type="InterPro" id="IPR050487">
    <property type="entry name" value="FtsQ_DivIB"/>
</dbReference>
<comment type="subcellular location">
    <subcellularLocation>
        <location evidence="1">Membrane</location>
    </subcellularLocation>
</comment>
<reference evidence="11" key="1">
    <citation type="submission" date="2019-02" db="EMBL/GenBank/DDBJ databases">
        <title>Glaciihabitans arcticus sp. nov., a psychrotolerant bacterium isolated from polar soil.</title>
        <authorList>
            <person name="Dahal R.H."/>
        </authorList>
    </citation>
    <scope>NUCLEOTIDE SEQUENCE [LARGE SCALE GENOMIC DNA]</scope>
    <source>
        <strain evidence="11">RP-3-7</strain>
    </source>
</reference>
<evidence type="ECO:0000256" key="6">
    <source>
        <dbReference type="ARBA" id="ARBA00023136"/>
    </source>
</evidence>
<evidence type="ECO:0000256" key="8">
    <source>
        <dbReference type="SAM" id="Phobius"/>
    </source>
</evidence>
<accession>A0A4Q9H068</accession>
<evidence type="ECO:0000313" key="11">
    <source>
        <dbReference type="Proteomes" id="UP000294194"/>
    </source>
</evidence>
<evidence type="ECO:0000313" key="10">
    <source>
        <dbReference type="EMBL" id="TBN58513.1"/>
    </source>
</evidence>
<keyword evidence="11" id="KW-1185">Reference proteome</keyword>
<feature type="domain" description="POTRA" evidence="9">
    <location>
        <begin position="53"/>
        <end position="121"/>
    </location>
</feature>
<evidence type="ECO:0000256" key="1">
    <source>
        <dbReference type="ARBA" id="ARBA00004370"/>
    </source>
</evidence>
<evidence type="ECO:0000256" key="7">
    <source>
        <dbReference type="ARBA" id="ARBA00023306"/>
    </source>
</evidence>
<sequence>MRRAARERKRFERGEVRRFTRRLRSRRAFWLTTGGIAATLVLVLAIAVFSPILALREITIQGTSRIDKKDVLAAVNGQLGTPLALVDEAQLERALSAFPLIRSYVTETVPPNTLIINIEEREPVGVIQRGEEFDLVDPAGVPVQTTAERPADVPLIVVDGAETEGAAFDSAVEVLLALPPAMLAQVDTITASTQDDVRFVIRGVGQSVIWGSADRSAYKARVLTALFAKTKQSVKYEYDVSAPESAVITRR</sequence>
<dbReference type="GO" id="GO:0051301">
    <property type="term" value="P:cell division"/>
    <property type="evidence" value="ECO:0007669"/>
    <property type="project" value="UniProtKB-KW"/>
</dbReference>
<dbReference type="Pfam" id="PF03799">
    <property type="entry name" value="FtsQ_DivIB_C"/>
    <property type="match status" value="1"/>
</dbReference>
<dbReference type="EMBL" id="SISG01000001">
    <property type="protein sequence ID" value="TBN58513.1"/>
    <property type="molecule type" value="Genomic_DNA"/>
</dbReference>
<dbReference type="PANTHER" id="PTHR37820">
    <property type="entry name" value="CELL DIVISION PROTEIN DIVIB"/>
    <property type="match status" value="1"/>
</dbReference>
<organism evidence="10 11">
    <name type="scientific">Glaciihabitans arcticus</name>
    <dbReference type="NCBI Taxonomy" id="2668039"/>
    <lineage>
        <taxon>Bacteria</taxon>
        <taxon>Bacillati</taxon>
        <taxon>Actinomycetota</taxon>
        <taxon>Actinomycetes</taxon>
        <taxon>Micrococcales</taxon>
        <taxon>Microbacteriaceae</taxon>
        <taxon>Glaciihabitans</taxon>
    </lineage>
</organism>
<gene>
    <name evidence="10" type="ORF">EYE40_03595</name>
</gene>
<keyword evidence="4 8" id="KW-0812">Transmembrane</keyword>
<name>A0A4Q9H068_9MICO</name>
<evidence type="ECO:0000256" key="3">
    <source>
        <dbReference type="ARBA" id="ARBA00022618"/>
    </source>
</evidence>
<evidence type="ECO:0000256" key="4">
    <source>
        <dbReference type="ARBA" id="ARBA00022692"/>
    </source>
</evidence>
<comment type="caution">
    <text evidence="10">The sequence shown here is derived from an EMBL/GenBank/DDBJ whole genome shotgun (WGS) entry which is preliminary data.</text>
</comment>
<proteinExistence type="predicted"/>
<dbReference type="GO" id="GO:0005886">
    <property type="term" value="C:plasma membrane"/>
    <property type="evidence" value="ECO:0007669"/>
    <property type="project" value="TreeGrafter"/>
</dbReference>
<dbReference type="PANTHER" id="PTHR37820:SF1">
    <property type="entry name" value="CELL DIVISION PROTEIN FTSQ"/>
    <property type="match status" value="1"/>
</dbReference>
<evidence type="ECO:0000256" key="2">
    <source>
        <dbReference type="ARBA" id="ARBA00022475"/>
    </source>
</evidence>
<dbReference type="PROSITE" id="PS51779">
    <property type="entry name" value="POTRA"/>
    <property type="match status" value="1"/>
</dbReference>
<dbReference type="Proteomes" id="UP000294194">
    <property type="component" value="Unassembled WGS sequence"/>
</dbReference>
<protein>
    <submittedName>
        <fullName evidence="10">FtsQ-type POTRA domain-containing protein</fullName>
    </submittedName>
</protein>
<dbReference type="InterPro" id="IPR034746">
    <property type="entry name" value="POTRA"/>
</dbReference>
<dbReference type="Pfam" id="PF08478">
    <property type="entry name" value="POTRA_1"/>
    <property type="match status" value="1"/>
</dbReference>
<dbReference type="Gene3D" id="3.10.20.310">
    <property type="entry name" value="membrane protein fhac"/>
    <property type="match status" value="1"/>
</dbReference>
<keyword evidence="5 8" id="KW-1133">Transmembrane helix</keyword>
<feature type="transmembrane region" description="Helical" evidence="8">
    <location>
        <begin position="28"/>
        <end position="55"/>
    </location>
</feature>
<evidence type="ECO:0000259" key="9">
    <source>
        <dbReference type="PROSITE" id="PS51779"/>
    </source>
</evidence>
<keyword evidence="6 8" id="KW-0472">Membrane</keyword>
<dbReference type="AlphaFoldDB" id="A0A4Q9H068"/>
<dbReference type="InterPro" id="IPR005548">
    <property type="entry name" value="Cell_div_FtsQ/DivIB_C"/>
</dbReference>
<keyword evidence="7" id="KW-0131">Cell cycle</keyword>